<dbReference type="AlphaFoldDB" id="A0BEM9"/>
<dbReference type="eggNOG" id="KOG0033">
    <property type="taxonomic scope" value="Eukaryota"/>
</dbReference>
<comment type="cofactor">
    <cofactor evidence="1">
        <name>Mg(2+)</name>
        <dbReference type="ChEBI" id="CHEBI:18420"/>
    </cofactor>
</comment>
<keyword evidence="9" id="KW-0106">Calcium</keyword>
<dbReference type="GO" id="GO:0005634">
    <property type="term" value="C:nucleus"/>
    <property type="evidence" value="ECO:0000318"/>
    <property type="project" value="GO_Central"/>
</dbReference>
<dbReference type="InterPro" id="IPR017441">
    <property type="entry name" value="Protein_kinase_ATP_BS"/>
</dbReference>
<dbReference type="GO" id="GO:0005737">
    <property type="term" value="C:cytoplasm"/>
    <property type="evidence" value="ECO:0000318"/>
    <property type="project" value="GO_Central"/>
</dbReference>
<evidence type="ECO:0000256" key="10">
    <source>
        <dbReference type="ARBA" id="ARBA00022840"/>
    </source>
</evidence>
<proteinExistence type="inferred from homology"/>
<dbReference type="InterPro" id="IPR008271">
    <property type="entry name" value="Ser/Thr_kinase_AS"/>
</dbReference>
<name>A0BEM9_PARTE</name>
<dbReference type="EC" id="2.7.11.1" evidence="2"/>
<dbReference type="HOGENOM" id="CLU_000288_177_1_1"/>
<evidence type="ECO:0000256" key="1">
    <source>
        <dbReference type="ARBA" id="ARBA00001946"/>
    </source>
</evidence>
<evidence type="ECO:0000313" key="17">
    <source>
        <dbReference type="EMBL" id="CAK56996.1"/>
    </source>
</evidence>
<evidence type="ECO:0000256" key="8">
    <source>
        <dbReference type="ARBA" id="ARBA00022777"/>
    </source>
</evidence>
<keyword evidence="4" id="KW-0808">Transferase</keyword>
<dbReference type="InParanoid" id="A0BEM9"/>
<dbReference type="OrthoDB" id="40902at2759"/>
<dbReference type="InterPro" id="IPR000719">
    <property type="entry name" value="Prot_kinase_dom"/>
</dbReference>
<evidence type="ECO:0000256" key="2">
    <source>
        <dbReference type="ARBA" id="ARBA00012513"/>
    </source>
</evidence>
<dbReference type="FunFam" id="3.30.200.20:FF:000315">
    <property type="entry name" value="Calcium-dependent protein kinase 3"/>
    <property type="match status" value="1"/>
</dbReference>
<keyword evidence="5" id="KW-0479">Metal-binding</keyword>
<feature type="domain" description="Protein kinase" evidence="16">
    <location>
        <begin position="125"/>
        <end position="379"/>
    </location>
</feature>
<evidence type="ECO:0000256" key="15">
    <source>
        <dbReference type="RuleBase" id="RU000304"/>
    </source>
</evidence>
<keyword evidence="7 14" id="KW-0547">Nucleotide-binding</keyword>
<evidence type="ECO:0000256" key="4">
    <source>
        <dbReference type="ARBA" id="ARBA00022679"/>
    </source>
</evidence>
<evidence type="ECO:0000256" key="13">
    <source>
        <dbReference type="ARBA" id="ARBA00048679"/>
    </source>
</evidence>
<evidence type="ECO:0000256" key="9">
    <source>
        <dbReference type="ARBA" id="ARBA00022837"/>
    </source>
</evidence>
<dbReference type="EMBL" id="CT867989">
    <property type="protein sequence ID" value="CAK56996.1"/>
    <property type="molecule type" value="Genomic_DNA"/>
</dbReference>
<evidence type="ECO:0000256" key="11">
    <source>
        <dbReference type="ARBA" id="ARBA00024334"/>
    </source>
</evidence>
<dbReference type="GO" id="GO:0044773">
    <property type="term" value="P:mitotic DNA damage checkpoint signaling"/>
    <property type="evidence" value="ECO:0000318"/>
    <property type="project" value="GO_Central"/>
</dbReference>
<dbReference type="InterPro" id="IPR011009">
    <property type="entry name" value="Kinase-like_dom_sf"/>
</dbReference>
<dbReference type="Proteomes" id="UP000000600">
    <property type="component" value="Unassembled WGS sequence"/>
</dbReference>
<evidence type="ECO:0000256" key="6">
    <source>
        <dbReference type="ARBA" id="ARBA00022737"/>
    </source>
</evidence>
<organism evidence="17 18">
    <name type="scientific">Paramecium tetraurelia</name>
    <dbReference type="NCBI Taxonomy" id="5888"/>
    <lineage>
        <taxon>Eukaryota</taxon>
        <taxon>Sar</taxon>
        <taxon>Alveolata</taxon>
        <taxon>Ciliophora</taxon>
        <taxon>Intramacronucleata</taxon>
        <taxon>Oligohymenophorea</taxon>
        <taxon>Peniculida</taxon>
        <taxon>Parameciidae</taxon>
        <taxon>Paramecium</taxon>
    </lineage>
</organism>
<feature type="binding site" evidence="14">
    <location>
        <position position="154"/>
    </location>
    <ligand>
        <name>ATP</name>
        <dbReference type="ChEBI" id="CHEBI:30616"/>
    </ligand>
</feature>
<evidence type="ECO:0000259" key="16">
    <source>
        <dbReference type="PROSITE" id="PS50011"/>
    </source>
</evidence>
<reference evidence="17 18" key="1">
    <citation type="journal article" date="2006" name="Nature">
        <title>Global trends of whole-genome duplications revealed by the ciliate Paramecium tetraurelia.</title>
        <authorList>
            <consortium name="Genoscope"/>
            <person name="Aury J.-M."/>
            <person name="Jaillon O."/>
            <person name="Duret L."/>
            <person name="Noel B."/>
            <person name="Jubin C."/>
            <person name="Porcel B.M."/>
            <person name="Segurens B."/>
            <person name="Daubin V."/>
            <person name="Anthouard V."/>
            <person name="Aiach N."/>
            <person name="Arnaiz O."/>
            <person name="Billaut A."/>
            <person name="Beisson J."/>
            <person name="Blanc I."/>
            <person name="Bouhouche K."/>
            <person name="Camara F."/>
            <person name="Duharcourt S."/>
            <person name="Guigo R."/>
            <person name="Gogendeau D."/>
            <person name="Katinka M."/>
            <person name="Keller A.-M."/>
            <person name="Kissmehl R."/>
            <person name="Klotz C."/>
            <person name="Koll F."/>
            <person name="Le Moue A."/>
            <person name="Lepere C."/>
            <person name="Malinsky S."/>
            <person name="Nowacki M."/>
            <person name="Nowak J.K."/>
            <person name="Plattner H."/>
            <person name="Poulain J."/>
            <person name="Ruiz F."/>
            <person name="Serrano V."/>
            <person name="Zagulski M."/>
            <person name="Dessen P."/>
            <person name="Betermier M."/>
            <person name="Weissenbach J."/>
            <person name="Scarpelli C."/>
            <person name="Schachter V."/>
            <person name="Sperling L."/>
            <person name="Meyer E."/>
            <person name="Cohen J."/>
            <person name="Wincker P."/>
        </authorList>
    </citation>
    <scope>NUCLEOTIDE SEQUENCE [LARGE SCALE GENOMIC DNA]</scope>
    <source>
        <strain evidence="17 18">Stock d4-2</strain>
    </source>
</reference>
<keyword evidence="10 14" id="KW-0067">ATP-binding</keyword>
<dbReference type="GO" id="GO:0005524">
    <property type="term" value="F:ATP binding"/>
    <property type="evidence" value="ECO:0007669"/>
    <property type="project" value="UniProtKB-UniRule"/>
</dbReference>
<keyword evidence="6" id="KW-0677">Repeat</keyword>
<dbReference type="GO" id="GO:0046872">
    <property type="term" value="F:metal ion binding"/>
    <property type="evidence" value="ECO:0007669"/>
    <property type="project" value="UniProtKB-KW"/>
</dbReference>
<evidence type="ECO:0000256" key="5">
    <source>
        <dbReference type="ARBA" id="ARBA00022723"/>
    </source>
</evidence>
<evidence type="ECO:0000313" key="18">
    <source>
        <dbReference type="Proteomes" id="UP000000600"/>
    </source>
</evidence>
<dbReference type="PROSITE" id="PS50011">
    <property type="entry name" value="PROTEIN_KINASE_DOM"/>
    <property type="match status" value="1"/>
</dbReference>
<gene>
    <name evidence="17" type="ORF">GSPATT00028029001</name>
</gene>
<dbReference type="Gene3D" id="1.10.510.10">
    <property type="entry name" value="Transferase(Phosphotransferase) domain 1"/>
    <property type="match status" value="1"/>
</dbReference>
<keyword evidence="18" id="KW-1185">Reference proteome</keyword>
<dbReference type="PROSITE" id="PS00107">
    <property type="entry name" value="PROTEIN_KINASE_ATP"/>
    <property type="match status" value="1"/>
</dbReference>
<dbReference type="STRING" id="5888.A0BEM9"/>
<keyword evidence="8" id="KW-0418">Kinase</keyword>
<comment type="catalytic activity">
    <reaction evidence="13">
        <text>L-seryl-[protein] + ATP = O-phospho-L-seryl-[protein] + ADP + H(+)</text>
        <dbReference type="Rhea" id="RHEA:17989"/>
        <dbReference type="Rhea" id="RHEA-COMP:9863"/>
        <dbReference type="Rhea" id="RHEA-COMP:11604"/>
        <dbReference type="ChEBI" id="CHEBI:15378"/>
        <dbReference type="ChEBI" id="CHEBI:29999"/>
        <dbReference type="ChEBI" id="CHEBI:30616"/>
        <dbReference type="ChEBI" id="CHEBI:83421"/>
        <dbReference type="ChEBI" id="CHEBI:456216"/>
        <dbReference type="EC" id="2.7.11.1"/>
    </reaction>
</comment>
<dbReference type="PANTHER" id="PTHR24345:SF0">
    <property type="entry name" value="CELL CYCLE SERINE_THREONINE-PROTEIN KINASE CDC5_MSD2"/>
    <property type="match status" value="1"/>
</dbReference>
<accession>A0BEM9</accession>
<dbReference type="KEGG" id="ptm:GSPATT00028029001"/>
<dbReference type="Pfam" id="PF00069">
    <property type="entry name" value="Pkinase"/>
    <property type="match status" value="1"/>
</dbReference>
<keyword evidence="3 15" id="KW-0723">Serine/threonine-protein kinase</keyword>
<evidence type="ECO:0000256" key="12">
    <source>
        <dbReference type="ARBA" id="ARBA00047899"/>
    </source>
</evidence>
<comment type="catalytic activity">
    <reaction evidence="12">
        <text>L-threonyl-[protein] + ATP = O-phospho-L-threonyl-[protein] + ADP + H(+)</text>
        <dbReference type="Rhea" id="RHEA:46608"/>
        <dbReference type="Rhea" id="RHEA-COMP:11060"/>
        <dbReference type="Rhea" id="RHEA-COMP:11605"/>
        <dbReference type="ChEBI" id="CHEBI:15378"/>
        <dbReference type="ChEBI" id="CHEBI:30013"/>
        <dbReference type="ChEBI" id="CHEBI:30616"/>
        <dbReference type="ChEBI" id="CHEBI:61977"/>
        <dbReference type="ChEBI" id="CHEBI:456216"/>
        <dbReference type="EC" id="2.7.11.1"/>
    </reaction>
</comment>
<dbReference type="SUPFAM" id="SSF56112">
    <property type="entry name" value="Protein kinase-like (PK-like)"/>
    <property type="match status" value="1"/>
</dbReference>
<dbReference type="RefSeq" id="XP_001424394.1">
    <property type="nucleotide sequence ID" value="XM_001424357.1"/>
</dbReference>
<dbReference type="OMA" id="GSIEKWF"/>
<comment type="similarity">
    <text evidence="11">Belongs to the protein kinase superfamily. Ser/Thr protein kinase family. CDPK subfamily.</text>
</comment>
<dbReference type="PANTHER" id="PTHR24345">
    <property type="entry name" value="SERINE/THREONINE-PROTEIN KINASE PLK"/>
    <property type="match status" value="1"/>
</dbReference>
<dbReference type="FunFam" id="1.10.510.10:FF:000945">
    <property type="entry name" value="Uncharacterized protein"/>
    <property type="match status" value="1"/>
</dbReference>
<evidence type="ECO:0000256" key="14">
    <source>
        <dbReference type="PROSITE-ProRule" id="PRU10141"/>
    </source>
</evidence>
<dbReference type="SMART" id="SM00220">
    <property type="entry name" value="S_TKc"/>
    <property type="match status" value="1"/>
</dbReference>
<evidence type="ECO:0000256" key="7">
    <source>
        <dbReference type="ARBA" id="ARBA00022741"/>
    </source>
</evidence>
<protein>
    <recommendedName>
        <fullName evidence="2">non-specific serine/threonine protein kinase</fullName>
        <ecNumber evidence="2">2.7.11.1</ecNumber>
    </recommendedName>
</protein>
<dbReference type="GeneID" id="5010178"/>
<dbReference type="GO" id="GO:0004674">
    <property type="term" value="F:protein serine/threonine kinase activity"/>
    <property type="evidence" value="ECO:0000318"/>
    <property type="project" value="GO_Central"/>
</dbReference>
<dbReference type="PROSITE" id="PS00108">
    <property type="entry name" value="PROTEIN_KINASE_ST"/>
    <property type="match status" value="1"/>
</dbReference>
<evidence type="ECO:0000256" key="3">
    <source>
        <dbReference type="ARBA" id="ARBA00022527"/>
    </source>
</evidence>
<sequence length="483" mass="56572">MINQCSKKSFFSYFQLKWETITQRSFDLQNVFQIILNSKGKCQKAQLKLSKQFLCLNDVNIWLIRNQKEQLNVSNYMITKVEHKILGSGIRIYSFEFSLEFYGSIEKWFDQLSLYCIQTNFTQKYQVQKLVGAGTYGKVYRVKNKINQNIYAVKTFEKQLLSSLDDQEGLVKEIGILRTLDHRGVIKLHEVYESEQFIFLVFEFLQNKTLNDTLERGVTIAESQAFNIIKDLLETVLYIHEQGILHRDLKPDNILLRNETQKYVIIDFGLADIYREDGQYLFIKCGTPGYCAPEVLCNQNYDQKVDVFSLGIILYQMLTGFNPFYSKNYDDRYKLNKESKLDYSKVKVSYDALDLLQGMLNRNPQKRLSAKEALNHRYFQQQKQHHHVPSLSHLSDTLLNTGSQISSPRYEGNFNFFEIGESSSRFTSPLLSPKLSPRFEELDKEIVNHQNIYSLHVNNMKAGGQKINYDETLEKLIQKYQRT</sequence>